<evidence type="ECO:0000256" key="4">
    <source>
        <dbReference type="ARBA" id="ARBA00022839"/>
    </source>
</evidence>
<sequence>MLPFQKSITAEEANKMPLKAFEGDIILIDEYEDLFEAVNYLKTYSVLGFDTETRPSFKKGKVNDVALLQLAANSKTFLFRINKIGLPAEIIDLLKNPDIIKVGAAIKDDIRGLQKLNDFDANGFLELQDYVSNFGIESFSLKKLSAIVLNFRISKRQQVSNWEAETLSPGQLRYAATDAWVSLKIFEKLKAAEPEI</sequence>
<dbReference type="InterPro" id="IPR036397">
    <property type="entry name" value="RNaseH_sf"/>
</dbReference>
<proteinExistence type="predicted"/>
<dbReference type="InterPro" id="IPR051132">
    <property type="entry name" value="3-5_Exonuclease_domain"/>
</dbReference>
<evidence type="ECO:0000259" key="8">
    <source>
        <dbReference type="SMART" id="SM00474"/>
    </source>
</evidence>
<protein>
    <recommendedName>
        <fullName evidence="6">3'-5' exonuclease</fullName>
    </recommendedName>
    <alternativeName>
        <fullName evidence="7">Werner Syndrome-like exonuclease</fullName>
    </alternativeName>
</protein>
<evidence type="ECO:0000256" key="5">
    <source>
        <dbReference type="ARBA" id="ARBA00022842"/>
    </source>
</evidence>
<dbReference type="Gene3D" id="3.30.420.10">
    <property type="entry name" value="Ribonuclease H-like superfamily/Ribonuclease H"/>
    <property type="match status" value="1"/>
</dbReference>
<dbReference type="InterPro" id="IPR002562">
    <property type="entry name" value="3'-5'_exonuclease_dom"/>
</dbReference>
<keyword evidence="3" id="KW-0378">Hydrolase</keyword>
<reference evidence="9 10" key="1">
    <citation type="submission" date="2018-12" db="EMBL/GenBank/DDBJ databases">
        <title>Marinifilum JC070 sp. nov., a marine bacterium isolated from Yongle Blue Hole in the South China Sea.</title>
        <authorList>
            <person name="Fu T."/>
        </authorList>
    </citation>
    <scope>NUCLEOTIDE SEQUENCE [LARGE SCALE GENOMIC DNA]</scope>
    <source>
        <strain evidence="9 10">JC070</strain>
    </source>
</reference>
<evidence type="ECO:0000256" key="7">
    <source>
        <dbReference type="ARBA" id="ARBA00042761"/>
    </source>
</evidence>
<keyword evidence="2" id="KW-0479">Metal-binding</keyword>
<gene>
    <name evidence="9" type="ORF">ELS83_06370</name>
</gene>
<dbReference type="PANTHER" id="PTHR13620:SF109">
    <property type="entry name" value="3'-5' EXONUCLEASE"/>
    <property type="match status" value="1"/>
</dbReference>
<dbReference type="EMBL" id="RZNH01000007">
    <property type="protein sequence ID" value="NOU59435.1"/>
    <property type="molecule type" value="Genomic_DNA"/>
</dbReference>
<dbReference type="InterPro" id="IPR012337">
    <property type="entry name" value="RNaseH-like_sf"/>
</dbReference>
<dbReference type="SUPFAM" id="SSF53098">
    <property type="entry name" value="Ribonuclease H-like"/>
    <property type="match status" value="1"/>
</dbReference>
<keyword evidence="4 9" id="KW-0269">Exonuclease</keyword>
<keyword evidence="10" id="KW-1185">Reference proteome</keyword>
<evidence type="ECO:0000256" key="3">
    <source>
        <dbReference type="ARBA" id="ARBA00022801"/>
    </source>
</evidence>
<dbReference type="PROSITE" id="PS00018">
    <property type="entry name" value="EF_HAND_1"/>
    <property type="match status" value="1"/>
</dbReference>
<evidence type="ECO:0000256" key="2">
    <source>
        <dbReference type="ARBA" id="ARBA00022723"/>
    </source>
</evidence>
<keyword evidence="1" id="KW-0540">Nuclease</keyword>
<accession>A0ABX1WU22</accession>
<evidence type="ECO:0000256" key="6">
    <source>
        <dbReference type="ARBA" id="ARBA00040531"/>
    </source>
</evidence>
<evidence type="ECO:0000256" key="1">
    <source>
        <dbReference type="ARBA" id="ARBA00022722"/>
    </source>
</evidence>
<dbReference type="GO" id="GO:0004527">
    <property type="term" value="F:exonuclease activity"/>
    <property type="evidence" value="ECO:0007669"/>
    <property type="project" value="UniProtKB-KW"/>
</dbReference>
<dbReference type="RefSeq" id="WP_171594713.1">
    <property type="nucleotide sequence ID" value="NZ_RZNH01000007.1"/>
</dbReference>
<keyword evidence="5" id="KW-0460">Magnesium</keyword>
<dbReference type="Proteomes" id="UP000732105">
    <property type="component" value="Unassembled WGS sequence"/>
</dbReference>
<dbReference type="InterPro" id="IPR018247">
    <property type="entry name" value="EF_Hand_1_Ca_BS"/>
</dbReference>
<evidence type="ECO:0000313" key="10">
    <source>
        <dbReference type="Proteomes" id="UP000732105"/>
    </source>
</evidence>
<dbReference type="CDD" id="cd06141">
    <property type="entry name" value="WRN_exo"/>
    <property type="match status" value="1"/>
</dbReference>
<organism evidence="9 10">
    <name type="scientific">Marinifilum caeruleilacunae</name>
    <dbReference type="NCBI Taxonomy" id="2499076"/>
    <lineage>
        <taxon>Bacteria</taxon>
        <taxon>Pseudomonadati</taxon>
        <taxon>Bacteroidota</taxon>
        <taxon>Bacteroidia</taxon>
        <taxon>Marinilabiliales</taxon>
        <taxon>Marinifilaceae</taxon>
    </lineage>
</organism>
<comment type="caution">
    <text evidence="9">The sequence shown here is derived from an EMBL/GenBank/DDBJ whole genome shotgun (WGS) entry which is preliminary data.</text>
</comment>
<dbReference type="SMART" id="SM00474">
    <property type="entry name" value="35EXOc"/>
    <property type="match status" value="1"/>
</dbReference>
<dbReference type="Pfam" id="PF01612">
    <property type="entry name" value="DNA_pol_A_exo1"/>
    <property type="match status" value="1"/>
</dbReference>
<feature type="domain" description="3'-5' exonuclease" evidence="8">
    <location>
        <begin position="25"/>
        <end position="194"/>
    </location>
</feature>
<name>A0ABX1WU22_9BACT</name>
<evidence type="ECO:0000313" key="9">
    <source>
        <dbReference type="EMBL" id="NOU59435.1"/>
    </source>
</evidence>
<dbReference type="PANTHER" id="PTHR13620">
    <property type="entry name" value="3-5 EXONUCLEASE"/>
    <property type="match status" value="1"/>
</dbReference>